<protein>
    <submittedName>
        <fullName evidence="2">Uncharacterized protein</fullName>
    </submittedName>
</protein>
<evidence type="ECO:0000313" key="3">
    <source>
        <dbReference type="Proteomes" id="UP001430356"/>
    </source>
</evidence>
<dbReference type="PROSITE" id="PS51257">
    <property type="entry name" value="PROKAR_LIPOPROTEIN"/>
    <property type="match status" value="1"/>
</dbReference>
<comment type="caution">
    <text evidence="2">The sequence shown here is derived from an EMBL/GenBank/DDBJ whole genome shotgun (WGS) entry which is preliminary data.</text>
</comment>
<feature type="transmembrane region" description="Helical" evidence="1">
    <location>
        <begin position="160"/>
        <end position="180"/>
    </location>
</feature>
<gene>
    <name evidence="2" type="ORF">NESM_000844400</name>
</gene>
<reference evidence="2 3" key="1">
    <citation type="journal article" date="2021" name="MBio">
        <title>A New Model Trypanosomatid, Novymonas esmeraldas: Genomic Perception of Its 'Candidatus Pandoraea novymonadis' Endosymbiont.</title>
        <authorList>
            <person name="Zakharova A."/>
            <person name="Saura A."/>
            <person name="Butenko A."/>
            <person name="Podesvova L."/>
            <person name="Warmusova S."/>
            <person name="Kostygov A.Y."/>
            <person name="Nenarokova A."/>
            <person name="Lukes J."/>
            <person name="Opperdoes F.R."/>
            <person name="Yurchenko V."/>
        </authorList>
    </citation>
    <scope>NUCLEOTIDE SEQUENCE [LARGE SCALE GENOMIC DNA]</scope>
    <source>
        <strain evidence="2 3">E262AT.01</strain>
    </source>
</reference>
<feature type="transmembrane region" description="Helical" evidence="1">
    <location>
        <begin position="83"/>
        <end position="111"/>
    </location>
</feature>
<dbReference type="Proteomes" id="UP001430356">
    <property type="component" value="Unassembled WGS sequence"/>
</dbReference>
<organism evidence="2 3">
    <name type="scientific">Novymonas esmeraldas</name>
    <dbReference type="NCBI Taxonomy" id="1808958"/>
    <lineage>
        <taxon>Eukaryota</taxon>
        <taxon>Discoba</taxon>
        <taxon>Euglenozoa</taxon>
        <taxon>Kinetoplastea</taxon>
        <taxon>Metakinetoplastina</taxon>
        <taxon>Trypanosomatida</taxon>
        <taxon>Trypanosomatidae</taxon>
        <taxon>Novymonas</taxon>
    </lineage>
</organism>
<proteinExistence type="predicted"/>
<dbReference type="AlphaFoldDB" id="A0AAW0EYB1"/>
<sequence>MLCFRAVILLFLVVFTACATCSILFPQFRRESAASTTPATGPTRLTVYYWYNESAVSTSAGGKSTTTVRHYTRDFTCSTQHAFYTAAAALSVAAAGLGGVAALFAACWTSAGRRSCLAGIVTAATFFAFACSIVTLAVSAYVYVTGLCGAKAPQADEYKLVEGFGLICAAAGGLLITFVLEVVECCCGCCGGASTQEKDTSDEEEDDH</sequence>
<accession>A0AAW0EYB1</accession>
<feature type="transmembrane region" description="Helical" evidence="1">
    <location>
        <begin position="117"/>
        <end position="148"/>
    </location>
</feature>
<keyword evidence="1" id="KW-0812">Transmembrane</keyword>
<feature type="transmembrane region" description="Helical" evidence="1">
    <location>
        <begin position="6"/>
        <end position="25"/>
    </location>
</feature>
<dbReference type="EMBL" id="JAECZO010000176">
    <property type="protein sequence ID" value="KAK7198789.1"/>
    <property type="molecule type" value="Genomic_DNA"/>
</dbReference>
<name>A0AAW0EYB1_9TRYP</name>
<keyword evidence="1" id="KW-1133">Transmembrane helix</keyword>
<dbReference type="PANTHER" id="PTHR40741:SF1">
    <property type="entry name" value="AMASTIN"/>
    <property type="match status" value="1"/>
</dbReference>
<dbReference type="PANTHER" id="PTHR40741">
    <property type="entry name" value="AMASTIN-RELATED"/>
    <property type="match status" value="1"/>
</dbReference>
<evidence type="ECO:0000313" key="2">
    <source>
        <dbReference type="EMBL" id="KAK7198789.1"/>
    </source>
</evidence>
<keyword evidence="1" id="KW-0472">Membrane</keyword>
<evidence type="ECO:0000256" key="1">
    <source>
        <dbReference type="SAM" id="Phobius"/>
    </source>
</evidence>
<keyword evidence="3" id="KW-1185">Reference proteome</keyword>